<dbReference type="AlphaFoldDB" id="A0A3S3AWY3"/>
<accession>A0A3S3AWY3</accession>
<reference evidence="2 3" key="1">
    <citation type="submission" date="2018-11" db="EMBL/GenBank/DDBJ databases">
        <title>Rhodococcus spongicola sp. nov. and Rhodococcus xishaensis sp. nov. from marine sponges.</title>
        <authorList>
            <person name="Li L."/>
            <person name="Lin H.W."/>
        </authorList>
    </citation>
    <scope>NUCLEOTIDE SEQUENCE [LARGE SCALE GENOMIC DNA]</scope>
    <source>
        <strain evidence="2 3">CCTCC AB2014297</strain>
    </source>
</reference>
<keyword evidence="3" id="KW-1185">Reference proteome</keyword>
<organism evidence="2 3">
    <name type="scientific">Prescottella agglutinans</name>
    <dbReference type="NCBI Taxonomy" id="1644129"/>
    <lineage>
        <taxon>Bacteria</taxon>
        <taxon>Bacillati</taxon>
        <taxon>Actinomycetota</taxon>
        <taxon>Actinomycetes</taxon>
        <taxon>Mycobacteriales</taxon>
        <taxon>Nocardiaceae</taxon>
        <taxon>Prescottella</taxon>
    </lineage>
</organism>
<keyword evidence="1" id="KW-1133">Transmembrane helix</keyword>
<evidence type="ECO:0000313" key="3">
    <source>
        <dbReference type="Proteomes" id="UP000286208"/>
    </source>
</evidence>
<dbReference type="EMBL" id="RKLP01000002">
    <property type="protein sequence ID" value="RVW10471.1"/>
    <property type="molecule type" value="Genomic_DNA"/>
</dbReference>
<comment type="caution">
    <text evidence="2">The sequence shown here is derived from an EMBL/GenBank/DDBJ whole genome shotgun (WGS) entry which is preliminary data.</text>
</comment>
<feature type="transmembrane region" description="Helical" evidence="1">
    <location>
        <begin position="38"/>
        <end position="57"/>
    </location>
</feature>
<dbReference type="RefSeq" id="WP_127914899.1">
    <property type="nucleotide sequence ID" value="NZ_RKLP01000002.1"/>
</dbReference>
<protein>
    <recommendedName>
        <fullName evidence="4">Integral membrane protein</fullName>
    </recommendedName>
</protein>
<feature type="transmembrane region" description="Helical" evidence="1">
    <location>
        <begin position="6"/>
        <end position="26"/>
    </location>
</feature>
<dbReference type="Proteomes" id="UP000286208">
    <property type="component" value="Unassembled WGS sequence"/>
</dbReference>
<evidence type="ECO:0000313" key="2">
    <source>
        <dbReference type="EMBL" id="RVW10471.1"/>
    </source>
</evidence>
<evidence type="ECO:0000256" key="1">
    <source>
        <dbReference type="SAM" id="Phobius"/>
    </source>
</evidence>
<keyword evidence="1" id="KW-0472">Membrane</keyword>
<evidence type="ECO:0008006" key="4">
    <source>
        <dbReference type="Google" id="ProtNLM"/>
    </source>
</evidence>
<feature type="transmembrane region" description="Helical" evidence="1">
    <location>
        <begin position="98"/>
        <end position="117"/>
    </location>
</feature>
<dbReference type="OrthoDB" id="3830423at2"/>
<keyword evidence="1" id="KW-0812">Transmembrane</keyword>
<gene>
    <name evidence="2" type="ORF">EGT67_04700</name>
</gene>
<name>A0A3S3AWY3_9NOCA</name>
<sequence length="120" mass="12694">MSVLYNILVAVHLLGMAAIVGGYLSVLKAPRISEVMVWGARVQLLSGVVIVGLGEAVDSLGKDYNMSKIGVKLLITLVIVAVAEIGRARQKRGEGNPNFAHIVGILGIVNALIAVLWTSY</sequence>
<proteinExistence type="predicted"/>
<feature type="transmembrane region" description="Helical" evidence="1">
    <location>
        <begin position="69"/>
        <end position="86"/>
    </location>
</feature>